<dbReference type="AlphaFoldDB" id="A0A124GCU7"/>
<proteinExistence type="predicted"/>
<sequence>MKLIIKNNRKKYKFIIKEKIKEIYIIYGYKEELFLYLEIKYSQVKFVFSRTIFDNIFRITM</sequence>
<gene>
    <name evidence="1" type="ORF">RO03_08700</name>
</gene>
<protein>
    <submittedName>
        <fullName evidence="1">Uncharacterized protein</fullName>
    </submittedName>
</protein>
<evidence type="ECO:0000313" key="1">
    <source>
        <dbReference type="EMBL" id="KUL99572.1"/>
    </source>
</evidence>
<dbReference type="EMBL" id="LMVH01000001">
    <property type="protein sequence ID" value="KUL99572.1"/>
    <property type="molecule type" value="Genomic_DNA"/>
</dbReference>
<reference evidence="1 2" key="1">
    <citation type="submission" date="2015-10" db="EMBL/GenBank/DDBJ databases">
        <authorList>
            <person name="Gilbert D.G."/>
        </authorList>
    </citation>
    <scope>NUCLEOTIDE SEQUENCE [LARGE SCALE GENOMIC DNA]</scope>
    <source>
        <strain evidence="1 2">ChDC F311</strain>
    </source>
</reference>
<organism evidence="1 2">
    <name type="scientific">Fusobacterium nucleatum subsp. nucleatum</name>
    <dbReference type="NCBI Taxonomy" id="76856"/>
    <lineage>
        <taxon>Bacteria</taxon>
        <taxon>Fusobacteriati</taxon>
        <taxon>Fusobacteriota</taxon>
        <taxon>Fusobacteriia</taxon>
        <taxon>Fusobacteriales</taxon>
        <taxon>Fusobacteriaceae</taxon>
        <taxon>Fusobacterium</taxon>
    </lineage>
</organism>
<evidence type="ECO:0000313" key="2">
    <source>
        <dbReference type="Proteomes" id="UP000054800"/>
    </source>
</evidence>
<dbReference type="Proteomes" id="UP000054800">
    <property type="component" value="Unassembled WGS sequence"/>
</dbReference>
<comment type="caution">
    <text evidence="1">The sequence shown here is derived from an EMBL/GenBank/DDBJ whole genome shotgun (WGS) entry which is preliminary data.</text>
</comment>
<name>A0A124GCU7_FUSNC</name>
<accession>A0A124GCU7</accession>